<name>A0A4Q1BCS7_TREME</name>
<comment type="caution">
    <text evidence="2">The sequence shown here is derived from an EMBL/GenBank/DDBJ whole genome shotgun (WGS) entry which is preliminary data.</text>
</comment>
<organism evidence="2 3">
    <name type="scientific">Tremella mesenterica</name>
    <name type="common">Jelly fungus</name>
    <dbReference type="NCBI Taxonomy" id="5217"/>
    <lineage>
        <taxon>Eukaryota</taxon>
        <taxon>Fungi</taxon>
        <taxon>Dikarya</taxon>
        <taxon>Basidiomycota</taxon>
        <taxon>Agaricomycotina</taxon>
        <taxon>Tremellomycetes</taxon>
        <taxon>Tremellales</taxon>
        <taxon>Tremellaceae</taxon>
        <taxon>Tremella</taxon>
    </lineage>
</organism>
<feature type="compositionally biased region" description="Polar residues" evidence="1">
    <location>
        <begin position="177"/>
        <end position="190"/>
    </location>
</feature>
<reference evidence="2 3" key="1">
    <citation type="submission" date="2016-06" db="EMBL/GenBank/DDBJ databases">
        <title>Evolution of pathogenesis and genome organization in the Tremellales.</title>
        <authorList>
            <person name="Cuomo C."/>
            <person name="Litvintseva A."/>
            <person name="Heitman J."/>
            <person name="Chen Y."/>
            <person name="Sun S."/>
            <person name="Springer D."/>
            <person name="Dromer F."/>
            <person name="Young S."/>
            <person name="Zeng Q."/>
            <person name="Chapman S."/>
            <person name="Gujja S."/>
            <person name="Saif S."/>
            <person name="Birren B."/>
        </authorList>
    </citation>
    <scope>NUCLEOTIDE SEQUENCE [LARGE SCALE GENOMIC DNA]</scope>
    <source>
        <strain evidence="2 3">ATCC 28783</strain>
    </source>
</reference>
<dbReference type="AlphaFoldDB" id="A0A4Q1BCS7"/>
<evidence type="ECO:0000313" key="2">
    <source>
        <dbReference type="EMBL" id="RXK35877.1"/>
    </source>
</evidence>
<gene>
    <name evidence="2" type="ORF">M231_06841</name>
</gene>
<keyword evidence="3" id="KW-1185">Reference proteome</keyword>
<dbReference type="InParanoid" id="A0A4Q1BCS7"/>
<evidence type="ECO:0000313" key="3">
    <source>
        <dbReference type="Proteomes" id="UP000289152"/>
    </source>
</evidence>
<dbReference type="EMBL" id="SDIL01000117">
    <property type="protein sequence ID" value="RXK35877.1"/>
    <property type="molecule type" value="Genomic_DNA"/>
</dbReference>
<accession>A0A4Q1BCS7</accession>
<protein>
    <submittedName>
        <fullName evidence="2">Uncharacterized protein</fullName>
    </submittedName>
</protein>
<sequence>MSGPTFKGSKGKLPYEWQRSEPEILRDGSTVTNCWLEEASLAESLSPPLPRTGATTLHARLTERAGQEYGTSELLFGTPFGGEPSDSTPKMLIDNEEIVASLQNSNPIVMKTYLAKRVYPSGEKGKTQELLDVLGTALSLRKAARSEHLISLLLRGISEDEKLSQTYAGVLGILGNTPDNETSADQQSRFQGKGKERDMSGRTGLAN</sequence>
<dbReference type="Proteomes" id="UP000289152">
    <property type="component" value="Unassembled WGS sequence"/>
</dbReference>
<proteinExistence type="predicted"/>
<evidence type="ECO:0000256" key="1">
    <source>
        <dbReference type="SAM" id="MobiDB-lite"/>
    </source>
</evidence>
<feature type="region of interest" description="Disordered" evidence="1">
    <location>
        <begin position="175"/>
        <end position="207"/>
    </location>
</feature>